<proteinExistence type="predicted"/>
<evidence type="ECO:0000313" key="2">
    <source>
        <dbReference type="Proteomes" id="UP000447434"/>
    </source>
</evidence>
<organism evidence="1 2">
    <name type="scientific">Lupinus albus</name>
    <name type="common">White lupine</name>
    <name type="synonym">Lupinus termis</name>
    <dbReference type="NCBI Taxonomy" id="3870"/>
    <lineage>
        <taxon>Eukaryota</taxon>
        <taxon>Viridiplantae</taxon>
        <taxon>Streptophyta</taxon>
        <taxon>Embryophyta</taxon>
        <taxon>Tracheophyta</taxon>
        <taxon>Spermatophyta</taxon>
        <taxon>Magnoliopsida</taxon>
        <taxon>eudicotyledons</taxon>
        <taxon>Gunneridae</taxon>
        <taxon>Pentapetalae</taxon>
        <taxon>rosids</taxon>
        <taxon>fabids</taxon>
        <taxon>Fabales</taxon>
        <taxon>Fabaceae</taxon>
        <taxon>Papilionoideae</taxon>
        <taxon>50 kb inversion clade</taxon>
        <taxon>genistoids sensu lato</taxon>
        <taxon>core genistoids</taxon>
        <taxon>Genisteae</taxon>
        <taxon>Lupinus</taxon>
    </lineage>
</organism>
<gene>
    <name evidence="1" type="ORF">Lalb_Chr05g0221031</name>
</gene>
<evidence type="ECO:0000313" key="1">
    <source>
        <dbReference type="EMBL" id="KAE9613778.1"/>
    </source>
</evidence>
<name>A0A6A4QHZ0_LUPAL</name>
<dbReference type="AlphaFoldDB" id="A0A6A4QHZ0"/>
<dbReference type="Proteomes" id="UP000447434">
    <property type="component" value="Chromosome 5"/>
</dbReference>
<accession>A0A6A4QHZ0</accession>
<sequence length="110" mass="12547">MLLTCVLTTMFFRVLCRVLNISRPNLGIFYVLKEYVLICLPTVFATRSRVLRSVCELDFGGGGREGKDFKVMKYTCEMTLKSFNSFYSPPKSNSQMEPKSLKSLKLVINS</sequence>
<reference evidence="2" key="1">
    <citation type="journal article" date="2020" name="Nat. Commun.">
        <title>Genome sequence of the cluster root forming white lupin.</title>
        <authorList>
            <person name="Hufnagel B."/>
            <person name="Marques A."/>
            <person name="Soriano A."/>
            <person name="Marques L."/>
            <person name="Divol F."/>
            <person name="Doumas P."/>
            <person name="Sallet E."/>
            <person name="Mancinotti D."/>
            <person name="Carrere S."/>
            <person name="Marande W."/>
            <person name="Arribat S."/>
            <person name="Keller J."/>
            <person name="Huneau C."/>
            <person name="Blein T."/>
            <person name="Aime D."/>
            <person name="Laguerre M."/>
            <person name="Taylor J."/>
            <person name="Schubert V."/>
            <person name="Nelson M."/>
            <person name="Geu-Flores F."/>
            <person name="Crespi M."/>
            <person name="Gallardo-Guerrero K."/>
            <person name="Delaux P.-M."/>
            <person name="Salse J."/>
            <person name="Berges H."/>
            <person name="Guyot R."/>
            <person name="Gouzy J."/>
            <person name="Peret B."/>
        </authorList>
    </citation>
    <scope>NUCLEOTIDE SEQUENCE [LARGE SCALE GENOMIC DNA]</scope>
    <source>
        <strain evidence="2">cv. Amiga</strain>
    </source>
</reference>
<protein>
    <submittedName>
        <fullName evidence="1">Uncharacterized protein</fullName>
    </submittedName>
</protein>
<dbReference type="EMBL" id="WOCE01000005">
    <property type="protein sequence ID" value="KAE9613778.1"/>
    <property type="molecule type" value="Genomic_DNA"/>
</dbReference>
<comment type="caution">
    <text evidence="1">The sequence shown here is derived from an EMBL/GenBank/DDBJ whole genome shotgun (WGS) entry which is preliminary data.</text>
</comment>
<keyword evidence="2" id="KW-1185">Reference proteome</keyword>